<evidence type="ECO:0000259" key="3">
    <source>
        <dbReference type="Pfam" id="PF07508"/>
    </source>
</evidence>
<dbReference type="EMBL" id="AJWY01014125">
    <property type="protein sequence ID" value="EKC44647.1"/>
    <property type="molecule type" value="Genomic_DNA"/>
</dbReference>
<dbReference type="PANTHER" id="PTHR30461:SF2">
    <property type="entry name" value="SERINE RECOMBINASE PINE-RELATED"/>
    <property type="match status" value="1"/>
</dbReference>
<feature type="domain" description="Recombinase zinc beta ribbon" evidence="4">
    <location>
        <begin position="80"/>
        <end position="118"/>
    </location>
</feature>
<evidence type="ECO:0000313" key="5">
    <source>
        <dbReference type="EMBL" id="EKC44647.1"/>
    </source>
</evidence>
<keyword evidence="1" id="KW-0238">DNA-binding</keyword>
<proteinExistence type="predicted"/>
<organism evidence="5">
    <name type="scientific">human gut metagenome</name>
    <dbReference type="NCBI Taxonomy" id="408170"/>
    <lineage>
        <taxon>unclassified sequences</taxon>
        <taxon>metagenomes</taxon>
        <taxon>organismal metagenomes</taxon>
    </lineage>
</organism>
<evidence type="ECO:0000259" key="4">
    <source>
        <dbReference type="Pfam" id="PF13408"/>
    </source>
</evidence>
<dbReference type="Gene3D" id="3.90.1750.20">
    <property type="entry name" value="Putative Large Serine Recombinase, Chain B, Domain 2"/>
    <property type="match status" value="1"/>
</dbReference>
<dbReference type="InterPro" id="IPR011109">
    <property type="entry name" value="DNA_bind_recombinase_dom"/>
</dbReference>
<dbReference type="GO" id="GO:0003677">
    <property type="term" value="F:DNA binding"/>
    <property type="evidence" value="ECO:0007669"/>
    <property type="project" value="UniProtKB-KW"/>
</dbReference>
<reference evidence="5" key="1">
    <citation type="journal article" date="2013" name="Environ. Microbiol.">
        <title>Microbiota from the distal guts of lean and obese adolescents exhibit partial functional redundancy besides clear differences in community structure.</title>
        <authorList>
            <person name="Ferrer M."/>
            <person name="Ruiz A."/>
            <person name="Lanza F."/>
            <person name="Haange S.B."/>
            <person name="Oberbach A."/>
            <person name="Till H."/>
            <person name="Bargiela R."/>
            <person name="Campoy C."/>
            <person name="Segura M.T."/>
            <person name="Richter M."/>
            <person name="von Bergen M."/>
            <person name="Seifert J."/>
            <person name="Suarez A."/>
        </authorList>
    </citation>
    <scope>NUCLEOTIDE SEQUENCE</scope>
</reference>
<dbReference type="AlphaFoldDB" id="K1R6P7"/>
<feature type="domain" description="Recombinase" evidence="3">
    <location>
        <begin position="4"/>
        <end position="64"/>
    </location>
</feature>
<gene>
    <name evidence="5" type="ORF">LEA_20553</name>
</gene>
<keyword evidence="2" id="KW-0233">DNA recombination</keyword>
<dbReference type="Pfam" id="PF07508">
    <property type="entry name" value="Recombinase"/>
    <property type="match status" value="1"/>
</dbReference>
<feature type="non-terminal residue" evidence="5">
    <location>
        <position position="119"/>
    </location>
</feature>
<dbReference type="GO" id="GO:0000150">
    <property type="term" value="F:DNA strand exchange activity"/>
    <property type="evidence" value="ECO:0007669"/>
    <property type="project" value="InterPro"/>
</dbReference>
<name>K1R6P7_9ZZZZ</name>
<dbReference type="InterPro" id="IPR050639">
    <property type="entry name" value="SSR_resolvase"/>
</dbReference>
<accession>K1R6P7</accession>
<dbReference type="InterPro" id="IPR038109">
    <property type="entry name" value="DNA_bind_recomb_sf"/>
</dbReference>
<dbReference type="Pfam" id="PF13408">
    <property type="entry name" value="Zn_ribbon_recom"/>
    <property type="match status" value="1"/>
</dbReference>
<evidence type="ECO:0000256" key="1">
    <source>
        <dbReference type="ARBA" id="ARBA00023125"/>
    </source>
</evidence>
<dbReference type="InterPro" id="IPR025827">
    <property type="entry name" value="Zn_ribbon_recom_dom"/>
</dbReference>
<protein>
    <submittedName>
        <fullName evidence="5">Site-specific recombinase</fullName>
    </submittedName>
</protein>
<sequence>MVGTTIIRILQDETYTGTLVQGKQGTPHYKIKQMEQRPASEWVRVPDAHEALIARQDFELVQRIKGLDTRTSPNEDTVYLFSGILICGCCGSRMTRKTNRANGKEYHYYYCPTGKKKGC</sequence>
<dbReference type="PANTHER" id="PTHR30461">
    <property type="entry name" value="DNA-INVERTASE FROM LAMBDOID PROPHAGE"/>
    <property type="match status" value="1"/>
</dbReference>
<evidence type="ECO:0000256" key="2">
    <source>
        <dbReference type="ARBA" id="ARBA00023172"/>
    </source>
</evidence>
<comment type="caution">
    <text evidence="5">The sequence shown here is derived from an EMBL/GenBank/DDBJ whole genome shotgun (WGS) entry which is preliminary data.</text>
</comment>